<organism evidence="7 8">
    <name type="scientific">Leptospira yanagawae</name>
    <dbReference type="NCBI Taxonomy" id="293069"/>
    <lineage>
        <taxon>Bacteria</taxon>
        <taxon>Pseudomonadati</taxon>
        <taxon>Spirochaetota</taxon>
        <taxon>Spirochaetia</taxon>
        <taxon>Leptospirales</taxon>
        <taxon>Leptospiraceae</taxon>
        <taxon>Leptospira</taxon>
    </lineage>
</organism>
<feature type="transmembrane region" description="Helical" evidence="5">
    <location>
        <begin position="453"/>
        <end position="485"/>
    </location>
</feature>
<feature type="transmembrane region" description="Helical" evidence="5">
    <location>
        <begin position="57"/>
        <end position="78"/>
    </location>
</feature>
<feature type="transmembrane region" description="Helical" evidence="5">
    <location>
        <begin position="121"/>
        <end position="147"/>
    </location>
</feature>
<feature type="transmembrane region" description="Helical" evidence="5">
    <location>
        <begin position="244"/>
        <end position="266"/>
    </location>
</feature>
<feature type="transmembrane region" description="Helical" evidence="5">
    <location>
        <begin position="413"/>
        <end position="441"/>
    </location>
</feature>
<evidence type="ECO:0000313" key="7">
    <source>
        <dbReference type="EMBL" id="TGL16486.1"/>
    </source>
</evidence>
<accession>A0ABY2LWR7</accession>
<keyword evidence="4 5" id="KW-0472">Membrane</keyword>
<evidence type="ECO:0000256" key="1">
    <source>
        <dbReference type="ARBA" id="ARBA00004141"/>
    </source>
</evidence>
<name>A0ABY2LWR7_9LEPT</name>
<feature type="transmembrane region" description="Helical" evidence="5">
    <location>
        <begin position="34"/>
        <end position="51"/>
    </location>
</feature>
<feature type="transmembrane region" description="Helical" evidence="5">
    <location>
        <begin position="278"/>
        <end position="309"/>
    </location>
</feature>
<dbReference type="GO" id="GO:0016874">
    <property type="term" value="F:ligase activity"/>
    <property type="evidence" value="ECO:0007669"/>
    <property type="project" value="UniProtKB-KW"/>
</dbReference>
<sequence length="649" mass="76853">MKLNFILIFDLIYFLGFLTLFLGDTNQKFFRNDAIGFGVLFFLVYFLYTVKSKRHSFYSYFHLLFVILLSNYVFFKLAEYDPIQLLPEKLAIKLMMVFWNIFILHQHHYFSEIDFKKFGSILAIIPCFVTSNFITFPVIPIGIALGLCFRNHNLKDSNLSLQWIVFFGFLIFWFLRDWSDDFAINRVILFSEVALLYLFLRNSHQKIKLKLIDSVLILFFLNSLILVSKMFLDSEFRVDTYKEDLYLIPVSLIGSNAFLILALTVISFRQNNNIRNAFYLMVLFFASLLLLLSVSRISIISVCFFVIYYVWSQRKSRLTRLFYGIFAFAFSFFIIYIGYTEKSFLSIGTLGIRLSIWKLHILTTFNDAIFTGFGFHSEKVIPFASLNEFPFYDFALVKEYIIHFNTYPLAHNLYFQILSATGILGFSLFVIWITSLFFHNIRNFQKTSKRSRLVFLILLIWLIHESMDFSSLEIANVFILCLLFVDLGNIGEKTNLENRNYMRLLVSSCTVLFFLTLFLFSLRFSYIEQLTFRFHKNIQLSTFYEFKPSSEFQDQSIQDKINLNTGDYEVQFFGERYFFLKHTLAYRTKFELNQFNQCFQHISRKELCYANLLSYIERLDDKNKVKYKSAIQILLASTDPFGIYSKDFL</sequence>
<feature type="transmembrane region" description="Helical" evidence="5">
    <location>
        <begin position="321"/>
        <end position="339"/>
    </location>
</feature>
<dbReference type="RefSeq" id="WP_135637660.1">
    <property type="nucleotide sequence ID" value="NZ_RQFU01000028.1"/>
</dbReference>
<evidence type="ECO:0000256" key="5">
    <source>
        <dbReference type="SAM" id="Phobius"/>
    </source>
</evidence>
<dbReference type="PANTHER" id="PTHR37422">
    <property type="entry name" value="TEICHURONIC ACID BIOSYNTHESIS PROTEIN TUAE"/>
    <property type="match status" value="1"/>
</dbReference>
<proteinExistence type="predicted"/>
<feature type="transmembrane region" description="Helical" evidence="5">
    <location>
        <begin position="159"/>
        <end position="176"/>
    </location>
</feature>
<keyword evidence="3 5" id="KW-1133">Transmembrane helix</keyword>
<evidence type="ECO:0000256" key="2">
    <source>
        <dbReference type="ARBA" id="ARBA00022692"/>
    </source>
</evidence>
<keyword evidence="2 5" id="KW-0812">Transmembrane</keyword>
<evidence type="ECO:0000259" key="6">
    <source>
        <dbReference type="Pfam" id="PF04932"/>
    </source>
</evidence>
<dbReference type="Pfam" id="PF04932">
    <property type="entry name" value="Wzy_C"/>
    <property type="match status" value="1"/>
</dbReference>
<comment type="subcellular location">
    <subcellularLocation>
        <location evidence="1">Membrane</location>
        <topology evidence="1">Multi-pass membrane protein</topology>
    </subcellularLocation>
</comment>
<dbReference type="EMBL" id="RQFU01000028">
    <property type="protein sequence ID" value="TGL16486.1"/>
    <property type="molecule type" value="Genomic_DNA"/>
</dbReference>
<gene>
    <name evidence="7" type="ORF">EHQ46_18405</name>
</gene>
<evidence type="ECO:0000313" key="8">
    <source>
        <dbReference type="Proteomes" id="UP000298200"/>
    </source>
</evidence>
<feature type="transmembrane region" description="Helical" evidence="5">
    <location>
        <begin position="505"/>
        <end position="526"/>
    </location>
</feature>
<keyword evidence="7" id="KW-0436">Ligase</keyword>
<feature type="transmembrane region" description="Helical" evidence="5">
    <location>
        <begin position="212"/>
        <end position="232"/>
    </location>
</feature>
<dbReference type="InterPro" id="IPR051533">
    <property type="entry name" value="WaaL-like"/>
</dbReference>
<evidence type="ECO:0000256" key="4">
    <source>
        <dbReference type="ARBA" id="ARBA00023136"/>
    </source>
</evidence>
<feature type="transmembrane region" description="Helical" evidence="5">
    <location>
        <begin position="6"/>
        <end position="22"/>
    </location>
</feature>
<feature type="domain" description="O-antigen ligase-related" evidence="6">
    <location>
        <begin position="282"/>
        <end position="430"/>
    </location>
</feature>
<reference evidence="8" key="1">
    <citation type="journal article" date="2019" name="PLoS Negl. Trop. Dis.">
        <title>Revisiting the worldwide diversity of Leptospira species in the environment.</title>
        <authorList>
            <person name="Vincent A.T."/>
            <person name="Schiettekatte O."/>
            <person name="Bourhy P."/>
            <person name="Veyrier F.J."/>
            <person name="Picardeau M."/>
        </authorList>
    </citation>
    <scope>NUCLEOTIDE SEQUENCE [LARGE SCALE GENOMIC DNA]</scope>
    <source>
        <strain evidence="8">201800272</strain>
    </source>
</reference>
<dbReference type="InterPro" id="IPR007016">
    <property type="entry name" value="O-antigen_ligase-rel_domated"/>
</dbReference>
<feature type="transmembrane region" description="Helical" evidence="5">
    <location>
        <begin position="182"/>
        <end position="200"/>
    </location>
</feature>
<evidence type="ECO:0000256" key="3">
    <source>
        <dbReference type="ARBA" id="ARBA00022989"/>
    </source>
</evidence>
<comment type="caution">
    <text evidence="7">The sequence shown here is derived from an EMBL/GenBank/DDBJ whole genome shotgun (WGS) entry which is preliminary data.</text>
</comment>
<protein>
    <submittedName>
        <fullName evidence="7">O-antigen ligase family protein</fullName>
    </submittedName>
</protein>
<dbReference type="PANTHER" id="PTHR37422:SF13">
    <property type="entry name" value="LIPOPOLYSACCHARIDE BIOSYNTHESIS PROTEIN PA4999-RELATED"/>
    <property type="match status" value="1"/>
</dbReference>
<keyword evidence="8" id="KW-1185">Reference proteome</keyword>
<dbReference type="Proteomes" id="UP000298200">
    <property type="component" value="Unassembled WGS sequence"/>
</dbReference>
<feature type="transmembrane region" description="Helical" evidence="5">
    <location>
        <begin position="90"/>
        <end position="109"/>
    </location>
</feature>